<name>A0A6J5R2H2_9CAUD</name>
<protein>
    <submittedName>
        <fullName evidence="2">Uncharacterized protein</fullName>
    </submittedName>
</protein>
<keyword evidence="1" id="KW-1133">Transmembrane helix</keyword>
<accession>A0A6J5R2H2</accession>
<keyword evidence="1" id="KW-0812">Transmembrane</keyword>
<evidence type="ECO:0000256" key="1">
    <source>
        <dbReference type="SAM" id="Phobius"/>
    </source>
</evidence>
<proteinExistence type="predicted"/>
<evidence type="ECO:0000313" key="2">
    <source>
        <dbReference type="EMBL" id="CAB4185814.1"/>
    </source>
</evidence>
<reference evidence="2" key="1">
    <citation type="submission" date="2020-05" db="EMBL/GenBank/DDBJ databases">
        <authorList>
            <person name="Chiriac C."/>
            <person name="Salcher M."/>
            <person name="Ghai R."/>
            <person name="Kavagutti S V."/>
        </authorList>
    </citation>
    <scope>NUCLEOTIDE SEQUENCE</scope>
</reference>
<gene>
    <name evidence="2" type="ORF">UFOVP1130_133</name>
</gene>
<sequence length="64" mass="7586">MTKSVILKSSMIYLLITAIIIAVRYFHKALMNAVEEHGHAPVEKTYRGYMFDVHHDFKRREHIK</sequence>
<feature type="transmembrane region" description="Helical" evidence="1">
    <location>
        <begin position="6"/>
        <end position="26"/>
    </location>
</feature>
<dbReference type="EMBL" id="LR797078">
    <property type="protein sequence ID" value="CAB4185814.1"/>
    <property type="molecule type" value="Genomic_DNA"/>
</dbReference>
<keyword evidence="1" id="KW-0472">Membrane</keyword>
<organism evidence="2">
    <name type="scientific">uncultured Caudovirales phage</name>
    <dbReference type="NCBI Taxonomy" id="2100421"/>
    <lineage>
        <taxon>Viruses</taxon>
        <taxon>Duplodnaviria</taxon>
        <taxon>Heunggongvirae</taxon>
        <taxon>Uroviricota</taxon>
        <taxon>Caudoviricetes</taxon>
        <taxon>Peduoviridae</taxon>
        <taxon>Maltschvirus</taxon>
        <taxon>Maltschvirus maltsch</taxon>
    </lineage>
</organism>